<dbReference type="Gene3D" id="1.20.1640.10">
    <property type="entry name" value="Multidrug efflux transporter AcrB transmembrane domain"/>
    <property type="match status" value="2"/>
</dbReference>
<dbReference type="PANTHER" id="PTHR33406">
    <property type="entry name" value="MEMBRANE PROTEIN MJ1562-RELATED"/>
    <property type="match status" value="1"/>
</dbReference>
<keyword evidence="10" id="KW-1185">Reference proteome</keyword>
<feature type="transmembrane region" description="Helical" evidence="7">
    <location>
        <begin position="273"/>
        <end position="296"/>
    </location>
</feature>
<feature type="transmembrane region" description="Helical" evidence="7">
    <location>
        <begin position="302"/>
        <end position="331"/>
    </location>
</feature>
<feature type="transmembrane region" description="Helical" evidence="7">
    <location>
        <begin position="181"/>
        <end position="200"/>
    </location>
</feature>
<dbReference type="InterPro" id="IPR000731">
    <property type="entry name" value="SSD"/>
</dbReference>
<feature type="transmembrane region" description="Helical" evidence="7">
    <location>
        <begin position="490"/>
        <end position="508"/>
    </location>
</feature>
<feature type="region of interest" description="Disordered" evidence="6">
    <location>
        <begin position="674"/>
        <end position="693"/>
    </location>
</feature>
<dbReference type="SUPFAM" id="SSF82866">
    <property type="entry name" value="Multidrug efflux transporter AcrB transmembrane domain"/>
    <property type="match status" value="2"/>
</dbReference>
<dbReference type="PANTHER" id="PTHR33406:SF13">
    <property type="entry name" value="MEMBRANE PROTEIN YDFJ"/>
    <property type="match status" value="1"/>
</dbReference>
<evidence type="ECO:0000256" key="3">
    <source>
        <dbReference type="ARBA" id="ARBA00022692"/>
    </source>
</evidence>
<feature type="domain" description="SSD" evidence="8">
    <location>
        <begin position="201"/>
        <end position="330"/>
    </location>
</feature>
<feature type="transmembrane region" description="Helical" evidence="7">
    <location>
        <begin position="26"/>
        <end position="44"/>
    </location>
</feature>
<dbReference type="RefSeq" id="WP_202955643.1">
    <property type="nucleotide sequence ID" value="NZ_JAPCID010000028.1"/>
</dbReference>
<keyword evidence="4 7" id="KW-1133">Transmembrane helix</keyword>
<feature type="transmembrane region" description="Helical" evidence="7">
    <location>
        <begin position="515"/>
        <end position="538"/>
    </location>
</feature>
<evidence type="ECO:0000256" key="6">
    <source>
        <dbReference type="SAM" id="MobiDB-lite"/>
    </source>
</evidence>
<protein>
    <submittedName>
        <fullName evidence="9">MMPL family transporter</fullName>
    </submittedName>
</protein>
<dbReference type="InterPro" id="IPR004869">
    <property type="entry name" value="MMPL_dom"/>
</dbReference>
<proteinExistence type="predicted"/>
<accession>A0ABT4RMA9</accession>
<dbReference type="Pfam" id="PF03176">
    <property type="entry name" value="MMPL"/>
    <property type="match status" value="2"/>
</dbReference>
<feature type="transmembrane region" description="Helical" evidence="7">
    <location>
        <begin position="633"/>
        <end position="659"/>
    </location>
</feature>
<dbReference type="Proteomes" id="UP001147700">
    <property type="component" value="Unassembled WGS sequence"/>
</dbReference>
<evidence type="ECO:0000256" key="4">
    <source>
        <dbReference type="ARBA" id="ARBA00022989"/>
    </source>
</evidence>
<keyword evidence="2" id="KW-1003">Cell membrane</keyword>
<keyword evidence="3 7" id="KW-0812">Transmembrane</keyword>
<dbReference type="InterPro" id="IPR050545">
    <property type="entry name" value="Mycobact_MmpL"/>
</dbReference>
<evidence type="ECO:0000256" key="1">
    <source>
        <dbReference type="ARBA" id="ARBA00004651"/>
    </source>
</evidence>
<evidence type="ECO:0000256" key="7">
    <source>
        <dbReference type="SAM" id="Phobius"/>
    </source>
</evidence>
<gene>
    <name evidence="9" type="ORF">OJ962_19535</name>
</gene>
<evidence type="ECO:0000313" key="10">
    <source>
        <dbReference type="Proteomes" id="UP001147700"/>
    </source>
</evidence>
<evidence type="ECO:0000256" key="5">
    <source>
        <dbReference type="ARBA" id="ARBA00023136"/>
    </source>
</evidence>
<comment type="subcellular location">
    <subcellularLocation>
        <location evidence="1">Cell membrane</location>
        <topology evidence="1">Multi-pass membrane protein</topology>
    </subcellularLocation>
</comment>
<comment type="caution">
    <text evidence="9">The sequence shown here is derived from an EMBL/GenBank/DDBJ whole genome shotgun (WGS) entry which is preliminary data.</text>
</comment>
<feature type="transmembrane region" description="Helical" evidence="7">
    <location>
        <begin position="368"/>
        <end position="385"/>
    </location>
</feature>
<dbReference type="EMBL" id="JAPCID010000028">
    <property type="protein sequence ID" value="MDA0139703.1"/>
    <property type="molecule type" value="Genomic_DNA"/>
</dbReference>
<feature type="transmembrane region" description="Helical" evidence="7">
    <location>
        <begin position="600"/>
        <end position="621"/>
    </location>
</feature>
<keyword evidence="5 7" id="KW-0472">Membrane</keyword>
<evidence type="ECO:0000313" key="9">
    <source>
        <dbReference type="EMBL" id="MDA0139703.1"/>
    </source>
</evidence>
<feature type="transmembrane region" description="Helical" evidence="7">
    <location>
        <begin position="231"/>
        <end position="252"/>
    </location>
</feature>
<evidence type="ECO:0000259" key="8">
    <source>
        <dbReference type="PROSITE" id="PS50156"/>
    </source>
</evidence>
<reference evidence="9" key="1">
    <citation type="submission" date="2022-10" db="EMBL/GenBank/DDBJ databases">
        <title>The WGS of Solirubrobacter sp. CPCC 204708.</title>
        <authorList>
            <person name="Jiang Z."/>
        </authorList>
    </citation>
    <scope>NUCLEOTIDE SEQUENCE</scope>
    <source>
        <strain evidence="9">CPCC 204708</strain>
    </source>
</reference>
<dbReference type="PROSITE" id="PS50156">
    <property type="entry name" value="SSD"/>
    <property type="match status" value="1"/>
</dbReference>
<sequence length="693" mass="72319">MHSTELLARVTRACAAAAARRPKITVLLWMLLVAGFVTAGAMTGTKSLTGADAGVGESAKADRLLAEANLQGAAQEVVLLRSDDAAKTAAATTQFSQQAEQLKDVKAVKADRQRDEGRTRLVQITLRGDPEDAAEHVDGLIKTVDAVEREHKDVTVQAAGQGTTDKAIGEVVTRDLRTAELFSLPVTLIILFLAFGALVAAAVPLMLGLTSVIAAMGGMALISQLTPIDEATSSLVVLLGLAVGVDYSLFYIRREREERRQGRDEHAALNATAATVGRAIVVSGVTVIAGLAGLLLTGITLFASMALATMLVVAIAVLGSLTVLPAVLALLGDRINKGRLPFMPRTGGTSRTWTALANLTTRHPRTSLAIAAALLIALAAPVLGLKTSGTVPSLPTDEPAMVAARAVEQAFPGTPESASLVVTKPAEAERVAAMVGDEAEITRGDGAALITVPLRDESMVERLREQLPDYVYVTGEAANKLDFQNRLETTTPLVIAFVLALAMILLLTSFRSVPLALTIVGLNLLSVGAAYGVLTAIFQNTWAEDALGFTSHGAIVDWVPLNTFVILFGLSMDYTILVLERIREARRNGNSPRAAAAEGVSATAGAITSAAVVMVAIFAIFPTLPLIEMKMMGVALAIGVLLDATLVRGIALPAAVALLGERGVRARGASSHAASQLGVAPTNSPRHRPLGDA</sequence>
<evidence type="ECO:0000256" key="2">
    <source>
        <dbReference type="ARBA" id="ARBA00022475"/>
    </source>
</evidence>
<feature type="transmembrane region" description="Helical" evidence="7">
    <location>
        <begin position="207"/>
        <end position="225"/>
    </location>
</feature>
<organism evidence="9 10">
    <name type="scientific">Solirubrobacter deserti</name>
    <dbReference type="NCBI Taxonomy" id="2282478"/>
    <lineage>
        <taxon>Bacteria</taxon>
        <taxon>Bacillati</taxon>
        <taxon>Actinomycetota</taxon>
        <taxon>Thermoleophilia</taxon>
        <taxon>Solirubrobacterales</taxon>
        <taxon>Solirubrobacteraceae</taxon>
        <taxon>Solirubrobacter</taxon>
    </lineage>
</organism>
<name>A0ABT4RMA9_9ACTN</name>
<feature type="transmembrane region" description="Helical" evidence="7">
    <location>
        <begin position="558"/>
        <end position="579"/>
    </location>
</feature>